<sequence>MTAALENIRVIDLTRVLAGPTCTQILGDLGADVIKIEHPKIPDITRSWGPPFELDKEGNPTSESAYYLSCNRNKKSILLDFTTSEGKSQLIDYIKTADVFVENFKTGTLKRYGLDYEALQKIKPDIIYCSITGFGQTGPFAEKPGYDFQVQGMSGLMSLNGEPEGAPLRAGISLADISTGVYSALGIMTALYHRARTGEGQYIDMALFDCQMAMLSFAAQSYLLEGKQPSRTGNAHPNIVPYGAFEAQNGHVILAIGTDDQFRKFCEAVGRPEIIQSPKFSQNKERVFNREILIPLIQEIMGKKTVQEWVELLDKLDIPCGPVNSLKEAFSHPQALARELSISLEGLKLVASPLRLSKTPPIYSARPPRHGEQGEKQEF</sequence>
<dbReference type="Gene3D" id="3.30.1540.10">
    <property type="entry name" value="formyl-coa transferase, domain 3"/>
    <property type="match status" value="1"/>
</dbReference>
<evidence type="ECO:0000313" key="3">
    <source>
        <dbReference type="EMBL" id="WVX66679.1"/>
    </source>
</evidence>
<dbReference type="Gene3D" id="3.40.50.10540">
    <property type="entry name" value="Crotonobetainyl-coa:carnitine coa-transferase, domain 1"/>
    <property type="match status" value="1"/>
</dbReference>
<keyword evidence="1 3" id="KW-0808">Transferase</keyword>
<feature type="region of interest" description="Disordered" evidence="2">
    <location>
        <begin position="360"/>
        <end position="379"/>
    </location>
</feature>
<keyword evidence="4" id="KW-1185">Reference proteome</keyword>
<dbReference type="InterPro" id="IPR044855">
    <property type="entry name" value="CoA-Trfase_III_dom3_sf"/>
</dbReference>
<dbReference type="Proteomes" id="UP001330434">
    <property type="component" value="Chromosome"/>
</dbReference>
<dbReference type="PANTHER" id="PTHR48207:SF3">
    <property type="entry name" value="SUCCINATE--HYDROXYMETHYLGLUTARATE COA-TRANSFERASE"/>
    <property type="match status" value="1"/>
</dbReference>
<evidence type="ECO:0000313" key="4">
    <source>
        <dbReference type="Proteomes" id="UP001330434"/>
    </source>
</evidence>
<proteinExistence type="predicted"/>
<evidence type="ECO:0000256" key="1">
    <source>
        <dbReference type="ARBA" id="ARBA00022679"/>
    </source>
</evidence>
<dbReference type="PANTHER" id="PTHR48207">
    <property type="entry name" value="SUCCINATE--HYDROXYMETHYLGLUTARATE COA-TRANSFERASE"/>
    <property type="match status" value="1"/>
</dbReference>
<dbReference type="InterPro" id="IPR023606">
    <property type="entry name" value="CoA-Trfase_III_dom_1_sf"/>
</dbReference>
<dbReference type="InterPro" id="IPR050483">
    <property type="entry name" value="CoA-transferase_III_domain"/>
</dbReference>
<feature type="compositionally biased region" description="Basic and acidic residues" evidence="2">
    <location>
        <begin position="369"/>
        <end position="379"/>
    </location>
</feature>
<accession>A0ABZ2C2H8</accession>
<dbReference type="InterPro" id="IPR003673">
    <property type="entry name" value="CoA-Trfase_fam_III"/>
</dbReference>
<dbReference type="Pfam" id="PF02515">
    <property type="entry name" value="CoA_transf_3"/>
    <property type="match status" value="1"/>
</dbReference>
<evidence type="ECO:0000256" key="2">
    <source>
        <dbReference type="SAM" id="MobiDB-lite"/>
    </source>
</evidence>
<gene>
    <name evidence="3" type="ORF">Bealeia1_00862</name>
</gene>
<organism evidence="3 4">
    <name type="scientific">Candidatus Bealeia paramacronuclearis</name>
    <dbReference type="NCBI Taxonomy" id="1921001"/>
    <lineage>
        <taxon>Bacteria</taxon>
        <taxon>Pseudomonadati</taxon>
        <taxon>Pseudomonadota</taxon>
        <taxon>Alphaproteobacteria</taxon>
        <taxon>Holosporales</taxon>
        <taxon>Holosporaceae</taxon>
        <taxon>Candidatus Bealeia</taxon>
    </lineage>
</organism>
<dbReference type="SUPFAM" id="SSF89796">
    <property type="entry name" value="CoA-transferase family III (CaiB/BaiF)"/>
    <property type="match status" value="1"/>
</dbReference>
<dbReference type="EMBL" id="CP133270">
    <property type="protein sequence ID" value="WVX66679.1"/>
    <property type="molecule type" value="Genomic_DNA"/>
</dbReference>
<protein>
    <submittedName>
        <fullName evidence="3">CoA transferase</fullName>
    </submittedName>
</protein>
<name>A0ABZ2C2H8_9PROT</name>
<dbReference type="GO" id="GO:0016740">
    <property type="term" value="F:transferase activity"/>
    <property type="evidence" value="ECO:0007669"/>
    <property type="project" value="UniProtKB-KW"/>
</dbReference>
<reference evidence="3 4" key="1">
    <citation type="journal article" date="2024" name="Environ. Microbiol.">
        <title>Novel evolutionary insights on the interactions of the Holosporales (Alphaproteobacteria) with eukaryotic hosts from comparative genomics.</title>
        <authorList>
            <person name="Giovannini M."/>
            <person name="Petroni G."/>
            <person name="Castelli M."/>
        </authorList>
    </citation>
    <scope>NUCLEOTIDE SEQUENCE [LARGE SCALE GENOMIC DNA]</scope>
    <source>
        <strain evidence="3 4">US_Bl 15I1</strain>
    </source>
</reference>